<reference evidence="4" key="1">
    <citation type="journal article" date="2022" name="Int. J. Syst. Evol. Microbiol.">
        <title>Anaeromyxobacter oryzae sp. nov., Anaeromyxobacter diazotrophicus sp. nov. and Anaeromyxobacter paludicola sp. nov., isolated from paddy soils.</title>
        <authorList>
            <person name="Itoh H."/>
            <person name="Xu Z."/>
            <person name="Mise K."/>
            <person name="Masuda Y."/>
            <person name="Ushijima N."/>
            <person name="Hayakawa C."/>
            <person name="Shiratori Y."/>
            <person name="Senoo K."/>
        </authorList>
    </citation>
    <scope>NUCLEOTIDE SEQUENCE [LARGE SCALE GENOMIC DNA]</scope>
    <source>
        <strain evidence="4">Red630</strain>
    </source>
</reference>
<evidence type="ECO:0000256" key="1">
    <source>
        <dbReference type="SAM" id="MobiDB-lite"/>
    </source>
</evidence>
<evidence type="ECO:0008006" key="5">
    <source>
        <dbReference type="Google" id="ProtNLM"/>
    </source>
</evidence>
<protein>
    <recommendedName>
        <fullName evidence="5">DUF485 domain-containing protein</fullName>
    </recommendedName>
</protein>
<dbReference type="Proteomes" id="UP001162734">
    <property type="component" value="Chromosome"/>
</dbReference>
<keyword evidence="2" id="KW-0472">Membrane</keyword>
<feature type="transmembrane region" description="Helical" evidence="2">
    <location>
        <begin position="71"/>
        <end position="96"/>
    </location>
</feature>
<evidence type="ECO:0000313" key="4">
    <source>
        <dbReference type="Proteomes" id="UP001162734"/>
    </source>
</evidence>
<keyword evidence="2" id="KW-0812">Transmembrane</keyword>
<evidence type="ECO:0000256" key="2">
    <source>
        <dbReference type="SAM" id="Phobius"/>
    </source>
</evidence>
<gene>
    <name evidence="3" type="ORF">AMPC_34680</name>
</gene>
<name>A0ABM7XEN8_9BACT</name>
<feature type="compositionally biased region" description="Polar residues" evidence="1">
    <location>
        <begin position="1"/>
        <end position="15"/>
    </location>
</feature>
<dbReference type="PANTHER" id="PTHR38598:SF1">
    <property type="entry name" value="INNER MEMBRANE PROTEIN YJCH"/>
    <property type="match status" value="1"/>
</dbReference>
<dbReference type="PANTHER" id="PTHR38598">
    <property type="entry name" value="INNER MEMBRANE PROTEIN YJCH"/>
    <property type="match status" value="1"/>
</dbReference>
<keyword evidence="2" id="KW-1133">Transmembrane helix</keyword>
<dbReference type="RefSeq" id="WP_248342806.1">
    <property type="nucleotide sequence ID" value="NZ_AP025592.1"/>
</dbReference>
<feature type="transmembrane region" description="Helical" evidence="2">
    <location>
        <begin position="36"/>
        <end position="59"/>
    </location>
</feature>
<organism evidence="3 4">
    <name type="scientific">Anaeromyxobacter paludicola</name>
    <dbReference type="NCBI Taxonomy" id="2918171"/>
    <lineage>
        <taxon>Bacteria</taxon>
        <taxon>Pseudomonadati</taxon>
        <taxon>Myxococcota</taxon>
        <taxon>Myxococcia</taxon>
        <taxon>Myxococcales</taxon>
        <taxon>Cystobacterineae</taxon>
        <taxon>Anaeromyxobacteraceae</taxon>
        <taxon>Anaeromyxobacter</taxon>
    </lineage>
</organism>
<evidence type="ECO:0000313" key="3">
    <source>
        <dbReference type="EMBL" id="BDG10355.1"/>
    </source>
</evidence>
<sequence>MANATHQLKQASTGPEKSAHEVINSHEFKRLVAKRWTVSTALLAALFVTYYGFILLIANAKPAMSQKIGEVTTLAIPVGIAVIVIAFVLTAIYVAWANASYDPEVERLKGQLKK</sequence>
<dbReference type="Pfam" id="PF04341">
    <property type="entry name" value="DUF485"/>
    <property type="match status" value="1"/>
</dbReference>
<dbReference type="InterPro" id="IPR052959">
    <property type="entry name" value="Inner_membrane_assoc"/>
</dbReference>
<dbReference type="EMBL" id="AP025592">
    <property type="protein sequence ID" value="BDG10355.1"/>
    <property type="molecule type" value="Genomic_DNA"/>
</dbReference>
<keyword evidence="4" id="KW-1185">Reference proteome</keyword>
<accession>A0ABM7XEN8</accession>
<proteinExistence type="predicted"/>
<dbReference type="InterPro" id="IPR007436">
    <property type="entry name" value="DUF485"/>
</dbReference>
<feature type="region of interest" description="Disordered" evidence="1">
    <location>
        <begin position="1"/>
        <end position="20"/>
    </location>
</feature>